<dbReference type="GeneID" id="20316104"/>
<dbReference type="KEGG" id="ovi:T265_01916"/>
<evidence type="ECO:0000313" key="2">
    <source>
        <dbReference type="EMBL" id="KER31989.1"/>
    </source>
</evidence>
<accession>A0A075AIP4</accession>
<dbReference type="RefSeq" id="XP_009164306.1">
    <property type="nucleotide sequence ID" value="XM_009166042.1"/>
</dbReference>
<feature type="region of interest" description="Disordered" evidence="1">
    <location>
        <begin position="143"/>
        <end position="162"/>
    </location>
</feature>
<reference evidence="2 3" key="1">
    <citation type="submission" date="2013-11" db="EMBL/GenBank/DDBJ databases">
        <title>Opisthorchis viverrini - life in the bile duct.</title>
        <authorList>
            <person name="Young N.D."/>
            <person name="Nagarajan N."/>
            <person name="Lin S.J."/>
            <person name="Korhonen P.K."/>
            <person name="Jex A.R."/>
            <person name="Hall R.S."/>
            <person name="Safavi-Hemami H."/>
            <person name="Kaewkong W."/>
            <person name="Bertrand D."/>
            <person name="Gao S."/>
            <person name="Seet Q."/>
            <person name="Wongkham S."/>
            <person name="Teh B.T."/>
            <person name="Wongkham C."/>
            <person name="Intapan P.M."/>
            <person name="Maleewong W."/>
            <person name="Yang X."/>
            <person name="Hu M."/>
            <person name="Wang Z."/>
            <person name="Hofmann A."/>
            <person name="Sternberg P.W."/>
            <person name="Tan P."/>
            <person name="Wang J."/>
            <person name="Gasser R.B."/>
        </authorList>
    </citation>
    <scope>NUCLEOTIDE SEQUENCE [LARGE SCALE GENOMIC DNA]</scope>
</reference>
<name>A0A075AIP4_OPIVI</name>
<evidence type="ECO:0000313" key="3">
    <source>
        <dbReference type="Proteomes" id="UP000054324"/>
    </source>
</evidence>
<dbReference type="AlphaFoldDB" id="A0A075AIP4"/>
<proteinExistence type="predicted"/>
<dbReference type="CTD" id="20316104"/>
<gene>
    <name evidence="2" type="ORF">T265_01916</name>
</gene>
<evidence type="ECO:0000256" key="1">
    <source>
        <dbReference type="SAM" id="MobiDB-lite"/>
    </source>
</evidence>
<keyword evidence="3" id="KW-1185">Reference proteome</keyword>
<protein>
    <submittedName>
        <fullName evidence="2">Uncharacterized protein</fullName>
    </submittedName>
</protein>
<sequence length="488" mass="54627">MLPEVSMRAGILPGCPSLERGSREAEVGFEPRTFRSCLGTMLPEGSTRVGILPGCPSLGRGSREAEIGFEPQGPPRELADRKVRGSNPTLAIRLLLPRLRQPDIMEKNKVALWVKKDKDKAFSCSTLPVPSCHATRRKYDGWDTARLPKPRQGKSSGGGRIRTADLQVSNPRSNHFGHLAIWVMKQTLWNYRPSMSTGNEIDFLGDVLSCHATRRKQEGGDTSGLPEPGSRSRNATVWFQPRTFSSVNLYIIHWVTTRFIFPWTCEHALELSPSSEVGCSVQLKACSAARYRSTITPFRCLAAMPPGGSTRAGTLLDCPSLDRGSRVAEVGFGTFRTPALGVKCTEKRLSIINRIRKQISTVVGHLWSYDPNFSHNVTIFCRPYLESCVEAHRTADGRPVVRVVLQVIAFIVLTGVPARTSSKRMCQSFRYNVLMLTTLRRVSVQRCEPDRVHGREILGDMIRRENFIRSDTKKITKRLRIEQRSIVL</sequence>
<dbReference type="EMBL" id="KL596639">
    <property type="protein sequence ID" value="KER31989.1"/>
    <property type="molecule type" value="Genomic_DNA"/>
</dbReference>
<dbReference type="Proteomes" id="UP000054324">
    <property type="component" value="Unassembled WGS sequence"/>
</dbReference>
<dbReference type="STRING" id="6198.A0A075AIP4"/>
<dbReference type="OrthoDB" id="329563at2759"/>
<organism evidence="2 3">
    <name type="scientific">Opisthorchis viverrini</name>
    <name type="common">Southeast Asian liver fluke</name>
    <dbReference type="NCBI Taxonomy" id="6198"/>
    <lineage>
        <taxon>Eukaryota</taxon>
        <taxon>Metazoa</taxon>
        <taxon>Spiralia</taxon>
        <taxon>Lophotrochozoa</taxon>
        <taxon>Platyhelminthes</taxon>
        <taxon>Trematoda</taxon>
        <taxon>Digenea</taxon>
        <taxon>Opisthorchiida</taxon>
        <taxon>Opisthorchiata</taxon>
        <taxon>Opisthorchiidae</taxon>
        <taxon>Opisthorchis</taxon>
    </lineage>
</organism>